<dbReference type="PANTHER" id="PTHR10953:SF102">
    <property type="entry name" value="ADENYLYLTRANSFERASE AND SULFURTRANSFERASE MOCS3"/>
    <property type="match status" value="1"/>
</dbReference>
<dbReference type="CDD" id="cd00757">
    <property type="entry name" value="ThiF_MoeB_HesA_family"/>
    <property type="match status" value="1"/>
</dbReference>
<accession>A0A0F6T9H6</accession>
<dbReference type="GO" id="GO:0016779">
    <property type="term" value="F:nucleotidyltransferase activity"/>
    <property type="evidence" value="ECO:0007669"/>
    <property type="project" value="TreeGrafter"/>
</dbReference>
<proteinExistence type="inferred from homology"/>
<dbReference type="PATRIC" id="fig|161896.4.peg.127"/>
<gene>
    <name evidence="2" type="ORF">UL81_00635</name>
</gene>
<organism evidence="2 3">
    <name type="scientific">Corynebacterium camporealensis</name>
    <dbReference type="NCBI Taxonomy" id="161896"/>
    <lineage>
        <taxon>Bacteria</taxon>
        <taxon>Bacillati</taxon>
        <taxon>Actinomycetota</taxon>
        <taxon>Actinomycetes</taxon>
        <taxon>Mycobacteriales</taxon>
        <taxon>Corynebacteriaceae</taxon>
        <taxon>Corynebacterium</taxon>
    </lineage>
</organism>
<name>A0A0F6T9H6_9CORY</name>
<dbReference type="Gene3D" id="3.40.250.10">
    <property type="entry name" value="Rhodanese-like domain"/>
    <property type="match status" value="1"/>
</dbReference>
<dbReference type="InterPro" id="IPR001763">
    <property type="entry name" value="Rhodanese-like_dom"/>
</dbReference>
<keyword evidence="3" id="KW-1185">Reference proteome</keyword>
<dbReference type="HOGENOM" id="CLU_013325_1_0_11"/>
<dbReference type="CDD" id="cd00158">
    <property type="entry name" value="RHOD"/>
    <property type="match status" value="1"/>
</dbReference>
<dbReference type="GO" id="GO:0004792">
    <property type="term" value="F:thiosulfate-cyanide sulfurtransferase activity"/>
    <property type="evidence" value="ECO:0007669"/>
    <property type="project" value="TreeGrafter"/>
</dbReference>
<dbReference type="KEGG" id="ccj:UL81_00635"/>
<dbReference type="EMBL" id="CP011311">
    <property type="protein sequence ID" value="AKE38119.1"/>
    <property type="molecule type" value="Genomic_DNA"/>
</dbReference>
<dbReference type="InterPro" id="IPR035985">
    <property type="entry name" value="Ubiquitin-activating_enz"/>
</dbReference>
<evidence type="ECO:0000256" key="1">
    <source>
        <dbReference type="ARBA" id="ARBA00009919"/>
    </source>
</evidence>
<sequence>MSTRYARQEALWGDEGQQKLSDATVAVIGAGGLGSPALAYLAAAGVGRILLFDDDRVSLSNLQRQVIHSTDTIGQLKTDSAQATLRALNPEVEVITHARLESATALKQLEGAQVILDGADNFPTRYLSSWAAHELGIPHVWGSILGFEAQLSVFWSGHGPVYEDVFPTMPAPGAVPSCAQSGVLGPVVGTVGSAMALEALKIITGTGTPLVGKLGYFDALSGTWEYIPLRAGGHVPQQPDDAPEVRSLPANTPIIDVRTAEEREQATIPDDEHLPLDELLAGKNPEHLNQDEQAVIYCASGIRSAQAVAVLRERGYKHVVSLRGGIQAWQEESAALQDDA</sequence>
<dbReference type="Pfam" id="PF00899">
    <property type="entry name" value="ThiF"/>
    <property type="match status" value="1"/>
</dbReference>
<dbReference type="Pfam" id="PF00581">
    <property type="entry name" value="Rhodanese"/>
    <property type="match status" value="1"/>
</dbReference>
<dbReference type="SMART" id="SM00450">
    <property type="entry name" value="RHOD"/>
    <property type="match status" value="1"/>
</dbReference>
<comment type="similarity">
    <text evidence="1">Belongs to the HesA/MoeB/ThiF family.</text>
</comment>
<dbReference type="InterPro" id="IPR029752">
    <property type="entry name" value="D-isomer_DH_CS1"/>
</dbReference>
<dbReference type="GO" id="GO:0008146">
    <property type="term" value="F:sulfotransferase activity"/>
    <property type="evidence" value="ECO:0007669"/>
    <property type="project" value="TreeGrafter"/>
</dbReference>
<dbReference type="InterPro" id="IPR000594">
    <property type="entry name" value="ThiF_NAD_FAD-bd"/>
</dbReference>
<evidence type="ECO:0000313" key="3">
    <source>
        <dbReference type="Proteomes" id="UP000033566"/>
    </source>
</evidence>
<reference evidence="2 3" key="1">
    <citation type="journal article" date="2015" name="Genome Announc.">
        <title>Complete Genome Sequence of Corynebacterium camporealensis DSM 44610, Isolated from the Milk of a Manchega Sheep with Subclinical Mastitis.</title>
        <authorList>
            <person name="Ruckert C."/>
            <person name="Albersmeier A."/>
            <person name="Winkler A."/>
            <person name="Tauch A."/>
        </authorList>
    </citation>
    <scope>NUCLEOTIDE SEQUENCE [LARGE SCALE GENOMIC DNA]</scope>
    <source>
        <strain evidence="2 3">DSM 44610</strain>
    </source>
</reference>
<dbReference type="PROSITE" id="PS50206">
    <property type="entry name" value="RHODANESE_3"/>
    <property type="match status" value="1"/>
</dbReference>
<dbReference type="GO" id="GO:0005829">
    <property type="term" value="C:cytosol"/>
    <property type="evidence" value="ECO:0007669"/>
    <property type="project" value="TreeGrafter"/>
</dbReference>
<dbReference type="PROSITE" id="PS00065">
    <property type="entry name" value="D_2_HYDROXYACID_DH_1"/>
    <property type="match status" value="1"/>
</dbReference>
<dbReference type="STRING" id="161896.UL81_00635"/>
<dbReference type="OrthoDB" id="9804286at2"/>
<dbReference type="SUPFAM" id="SSF69572">
    <property type="entry name" value="Activating enzymes of the ubiquitin-like proteins"/>
    <property type="match status" value="1"/>
</dbReference>
<dbReference type="PANTHER" id="PTHR10953">
    <property type="entry name" value="UBIQUITIN-ACTIVATING ENZYME E1"/>
    <property type="match status" value="1"/>
</dbReference>
<dbReference type="Proteomes" id="UP000033566">
    <property type="component" value="Chromosome"/>
</dbReference>
<dbReference type="FunFam" id="3.40.50.720:FF:000080">
    <property type="entry name" value="Thiazole biosynthesis adenylyltransferase ThiF"/>
    <property type="match status" value="1"/>
</dbReference>
<dbReference type="InterPro" id="IPR045886">
    <property type="entry name" value="ThiF/MoeB/HesA"/>
</dbReference>
<evidence type="ECO:0000313" key="2">
    <source>
        <dbReference type="EMBL" id="AKE38119.1"/>
    </source>
</evidence>
<protein>
    <submittedName>
        <fullName evidence="2">Dinucleotide-utilizing enzyme</fullName>
    </submittedName>
</protein>
<dbReference type="AlphaFoldDB" id="A0A0F6T9H6"/>
<dbReference type="Gene3D" id="3.40.50.720">
    <property type="entry name" value="NAD(P)-binding Rossmann-like Domain"/>
    <property type="match status" value="1"/>
</dbReference>
<dbReference type="GO" id="GO:0008641">
    <property type="term" value="F:ubiquitin-like modifier activating enzyme activity"/>
    <property type="evidence" value="ECO:0007669"/>
    <property type="project" value="InterPro"/>
</dbReference>
<dbReference type="InterPro" id="IPR036873">
    <property type="entry name" value="Rhodanese-like_dom_sf"/>
</dbReference>
<dbReference type="RefSeq" id="WP_035106021.1">
    <property type="nucleotide sequence ID" value="NZ_CP011311.1"/>
</dbReference>